<dbReference type="EMBL" id="AJIL01000120">
    <property type="protein sequence ID" value="KNE94256.1"/>
    <property type="molecule type" value="Genomic_DNA"/>
</dbReference>
<evidence type="ECO:0000313" key="3">
    <source>
        <dbReference type="Proteomes" id="UP000054564"/>
    </source>
</evidence>
<evidence type="ECO:0000256" key="1">
    <source>
        <dbReference type="SAM" id="MobiDB-lite"/>
    </source>
</evidence>
<feature type="compositionally biased region" description="Polar residues" evidence="1">
    <location>
        <begin position="153"/>
        <end position="165"/>
    </location>
</feature>
<evidence type="ECO:0000313" key="2">
    <source>
        <dbReference type="EMBL" id="KNE94256.1"/>
    </source>
</evidence>
<reference evidence="3" key="1">
    <citation type="submission" date="2014-03" db="EMBL/GenBank/DDBJ databases">
        <title>The Genome Sequence of Puccinia striiformis f. sp. tritici PST-78.</title>
        <authorList>
            <consortium name="The Broad Institute Genome Sequencing Platform"/>
            <person name="Cuomo C."/>
            <person name="Hulbert S."/>
            <person name="Chen X."/>
            <person name="Walker B."/>
            <person name="Young S.K."/>
            <person name="Zeng Q."/>
            <person name="Gargeya S."/>
            <person name="Fitzgerald M."/>
            <person name="Haas B."/>
            <person name="Abouelleil A."/>
            <person name="Alvarado L."/>
            <person name="Arachchi H.M."/>
            <person name="Berlin A.M."/>
            <person name="Chapman S.B."/>
            <person name="Goldberg J."/>
            <person name="Griggs A."/>
            <person name="Gujja S."/>
            <person name="Hansen M."/>
            <person name="Howarth C."/>
            <person name="Imamovic A."/>
            <person name="Larimer J."/>
            <person name="McCowan C."/>
            <person name="Montmayeur A."/>
            <person name="Murphy C."/>
            <person name="Neiman D."/>
            <person name="Pearson M."/>
            <person name="Priest M."/>
            <person name="Roberts A."/>
            <person name="Saif S."/>
            <person name="Shea T."/>
            <person name="Sisk P."/>
            <person name="Sykes S."/>
            <person name="Wortman J."/>
            <person name="Nusbaum C."/>
            <person name="Birren B."/>
        </authorList>
    </citation>
    <scope>NUCLEOTIDE SEQUENCE [LARGE SCALE GENOMIC DNA]</scope>
    <source>
        <strain evidence="3">race PST-78</strain>
    </source>
</reference>
<feature type="compositionally biased region" description="Low complexity" evidence="1">
    <location>
        <begin position="216"/>
        <end position="229"/>
    </location>
</feature>
<feature type="compositionally biased region" description="Polar residues" evidence="1">
    <location>
        <begin position="236"/>
        <end position="276"/>
    </location>
</feature>
<feature type="compositionally biased region" description="Low complexity" evidence="1">
    <location>
        <begin position="186"/>
        <end position="201"/>
    </location>
</feature>
<feature type="compositionally biased region" description="Pro residues" evidence="1">
    <location>
        <begin position="202"/>
        <end position="215"/>
    </location>
</feature>
<accession>A0A0L0V4Y1</accession>
<feature type="region of interest" description="Disordered" evidence="1">
    <location>
        <begin position="112"/>
        <end position="294"/>
    </location>
</feature>
<proteinExistence type="predicted"/>
<gene>
    <name evidence="2" type="ORF">PSTG_12388</name>
</gene>
<keyword evidence="3" id="KW-1185">Reference proteome</keyword>
<sequence length="408" mass="43659">MANPGIGIPLCEPSPIDGINPRLPRVGDLFECWDHFRSWSRKAAEARGFTLSQSQSKGSSGTIVLRCSRFKEPGTVGQKMAENGCEVVYKVMRAKNGVEGFEVVHAYEEHNHPFGPDMPVGHRPGTSLSGQGPKRKKVKTSTTSGAGSDVGNPGSSHSQNVSNAATPPPSTSGSKPFLFDPYTGKPIRSSATPIPAASTSTPSPPTHLDPPPVLHPPSSISQSLAHQSSVTKHKPSSSLAGTPRSHSSRAGSRPTTSTYPLPNSAISDNLSGSTSNHLHLHHQHPTPTPEFNMNEHPATLVHRQYPPLSIKLSIKAQNSINDFLNSISPHLTIYTPHFKWLGIHSPSDLLSLIDDSSGIEGHGEQELEAFLDEFDTSGLGLSGEGVTHDEKSLIIRALRKLSSIRSKA</sequence>
<dbReference type="AlphaFoldDB" id="A0A0L0V4Y1"/>
<comment type="caution">
    <text evidence="2">The sequence shown here is derived from an EMBL/GenBank/DDBJ whole genome shotgun (WGS) entry which is preliminary data.</text>
</comment>
<protein>
    <submittedName>
        <fullName evidence="2">Uncharacterized protein</fullName>
    </submittedName>
</protein>
<organism evidence="2 3">
    <name type="scientific">Puccinia striiformis f. sp. tritici PST-78</name>
    <dbReference type="NCBI Taxonomy" id="1165861"/>
    <lineage>
        <taxon>Eukaryota</taxon>
        <taxon>Fungi</taxon>
        <taxon>Dikarya</taxon>
        <taxon>Basidiomycota</taxon>
        <taxon>Pucciniomycotina</taxon>
        <taxon>Pucciniomycetes</taxon>
        <taxon>Pucciniales</taxon>
        <taxon>Pucciniaceae</taxon>
        <taxon>Puccinia</taxon>
    </lineage>
</organism>
<name>A0A0L0V4Y1_9BASI</name>
<dbReference type="OrthoDB" id="2500878at2759"/>
<dbReference type="Proteomes" id="UP000054564">
    <property type="component" value="Unassembled WGS sequence"/>
</dbReference>